<evidence type="ECO:0000259" key="2">
    <source>
        <dbReference type="PROSITE" id="PS50056"/>
    </source>
</evidence>
<gene>
    <name evidence="3" type="ORF">SAMN05216298_3981</name>
</gene>
<reference evidence="4" key="1">
    <citation type="submission" date="2016-10" db="EMBL/GenBank/DDBJ databases">
        <authorList>
            <person name="Varghese N."/>
            <person name="Submissions S."/>
        </authorList>
    </citation>
    <scope>NUCLEOTIDE SEQUENCE [LARGE SCALE GENOMIC DNA]</scope>
    <source>
        <strain evidence="4">CGMCC 4.3147</strain>
    </source>
</reference>
<protein>
    <submittedName>
        <fullName evidence="3">Protein-tyrosine phosphatase</fullName>
    </submittedName>
</protein>
<dbReference type="PANTHER" id="PTHR31126:SF1">
    <property type="entry name" value="TYROSINE SPECIFIC PROTEIN PHOSPHATASES DOMAIN-CONTAINING PROTEIN"/>
    <property type="match status" value="1"/>
</dbReference>
<dbReference type="InterPro" id="IPR026893">
    <property type="entry name" value="Tyr/Ser_Pase_IphP-type"/>
</dbReference>
<dbReference type="InterPro" id="IPR000387">
    <property type="entry name" value="Tyr_Pase_dom"/>
</dbReference>
<evidence type="ECO:0000256" key="1">
    <source>
        <dbReference type="ARBA" id="ARBA00009580"/>
    </source>
</evidence>
<name>A0A1G9KC71_9ACTN</name>
<dbReference type="STRING" id="380244.SAMN05216298_3981"/>
<dbReference type="Proteomes" id="UP000198662">
    <property type="component" value="Unassembled WGS sequence"/>
</dbReference>
<dbReference type="OrthoDB" id="1188001at2"/>
<dbReference type="InterPro" id="IPR029021">
    <property type="entry name" value="Prot-tyrosine_phosphatase-like"/>
</dbReference>
<dbReference type="InterPro" id="IPR016130">
    <property type="entry name" value="Tyr_Pase_AS"/>
</dbReference>
<evidence type="ECO:0000313" key="4">
    <source>
        <dbReference type="Proteomes" id="UP000198662"/>
    </source>
</evidence>
<proteinExistence type="inferred from homology"/>
<dbReference type="GO" id="GO:0004721">
    <property type="term" value="F:phosphoprotein phosphatase activity"/>
    <property type="evidence" value="ECO:0007669"/>
    <property type="project" value="InterPro"/>
</dbReference>
<dbReference type="PROSITE" id="PS00383">
    <property type="entry name" value="TYR_PHOSPHATASE_1"/>
    <property type="match status" value="1"/>
</dbReference>
<dbReference type="RefSeq" id="WP_091053002.1">
    <property type="nucleotide sequence ID" value="NZ_FNGF01000006.1"/>
</dbReference>
<sequence>MTLETLPQQFIDAEKVFNLRDVGGWDAADGRKVRSGRVFRSDNLGMVSEADVDLLVNRLGIRHVIDLRRAEEWEVAGRFPEVDGVEFHHFELLHVKWESIGREYPAGADVVPFLRQRYSGMYEAGYRAVRDSLDVIASGEPVLFHCMAGKDRTGLVAAALLSVLGVDAADIARDYELSNVGIARWRTWRDANLGRPEAESGLTTPAEAMLETIAEMEARFGSLADYVAATGFDRVDVLRSQLLE</sequence>
<dbReference type="Gene3D" id="3.90.190.10">
    <property type="entry name" value="Protein tyrosine phosphatase superfamily"/>
    <property type="match status" value="1"/>
</dbReference>
<dbReference type="PANTHER" id="PTHR31126">
    <property type="entry name" value="TYROSINE-PROTEIN PHOSPHATASE"/>
    <property type="match status" value="1"/>
</dbReference>
<organism evidence="3 4">
    <name type="scientific">Glycomyces sambucus</name>
    <dbReference type="NCBI Taxonomy" id="380244"/>
    <lineage>
        <taxon>Bacteria</taxon>
        <taxon>Bacillati</taxon>
        <taxon>Actinomycetota</taxon>
        <taxon>Actinomycetes</taxon>
        <taxon>Glycomycetales</taxon>
        <taxon>Glycomycetaceae</taxon>
        <taxon>Glycomyces</taxon>
    </lineage>
</organism>
<feature type="domain" description="Tyrosine specific protein phosphatases" evidence="2">
    <location>
        <begin position="123"/>
        <end position="184"/>
    </location>
</feature>
<dbReference type="SUPFAM" id="SSF52799">
    <property type="entry name" value="(Phosphotyrosine protein) phosphatases II"/>
    <property type="match status" value="1"/>
</dbReference>
<dbReference type="Pfam" id="PF13350">
    <property type="entry name" value="Y_phosphatase3"/>
    <property type="match status" value="1"/>
</dbReference>
<keyword evidence="4" id="KW-1185">Reference proteome</keyword>
<dbReference type="PROSITE" id="PS50056">
    <property type="entry name" value="TYR_PHOSPHATASE_2"/>
    <property type="match status" value="1"/>
</dbReference>
<comment type="similarity">
    <text evidence="1">Belongs to the protein-tyrosine phosphatase family.</text>
</comment>
<accession>A0A1G9KC71</accession>
<dbReference type="AlphaFoldDB" id="A0A1G9KC71"/>
<dbReference type="EMBL" id="FNGF01000006">
    <property type="protein sequence ID" value="SDL47398.1"/>
    <property type="molecule type" value="Genomic_DNA"/>
</dbReference>
<evidence type="ECO:0000313" key="3">
    <source>
        <dbReference type="EMBL" id="SDL47398.1"/>
    </source>
</evidence>